<name>A0ABW9AMM1_9BURK</name>
<evidence type="ECO:0000313" key="1">
    <source>
        <dbReference type="EMBL" id="MFM0000602.1"/>
    </source>
</evidence>
<dbReference type="EMBL" id="JAQQEZ010000003">
    <property type="protein sequence ID" value="MFM0000602.1"/>
    <property type="molecule type" value="Genomic_DNA"/>
</dbReference>
<proteinExistence type="predicted"/>
<dbReference type="RefSeq" id="WP_408176093.1">
    <property type="nucleotide sequence ID" value="NZ_JAQQEZ010000003.1"/>
</dbReference>
<organism evidence="1 2">
    <name type="scientific">Paraburkholderia dipogonis</name>
    <dbReference type="NCBI Taxonomy" id="1211383"/>
    <lineage>
        <taxon>Bacteria</taxon>
        <taxon>Pseudomonadati</taxon>
        <taxon>Pseudomonadota</taxon>
        <taxon>Betaproteobacteria</taxon>
        <taxon>Burkholderiales</taxon>
        <taxon>Burkholderiaceae</taxon>
        <taxon>Paraburkholderia</taxon>
    </lineage>
</organism>
<reference evidence="1 2" key="1">
    <citation type="journal article" date="2024" name="Chem. Sci.">
        <title>Discovery of megapolipeptins by genome mining of a Burkholderiales bacteria collection.</title>
        <authorList>
            <person name="Paulo B.S."/>
            <person name="Recchia M.J.J."/>
            <person name="Lee S."/>
            <person name="Fergusson C.H."/>
            <person name="Romanowski S.B."/>
            <person name="Hernandez A."/>
            <person name="Krull N."/>
            <person name="Liu D.Y."/>
            <person name="Cavanagh H."/>
            <person name="Bos A."/>
            <person name="Gray C.A."/>
            <person name="Murphy B.T."/>
            <person name="Linington R.G."/>
            <person name="Eustaquio A.S."/>
        </authorList>
    </citation>
    <scope>NUCLEOTIDE SEQUENCE [LARGE SCALE GENOMIC DNA]</scope>
    <source>
        <strain evidence="1 2">RL17-350-BIC-A</strain>
    </source>
</reference>
<comment type="caution">
    <text evidence="1">The sequence shown here is derived from an EMBL/GenBank/DDBJ whole genome shotgun (WGS) entry which is preliminary data.</text>
</comment>
<protein>
    <submittedName>
        <fullName evidence="1">Uncharacterized protein</fullName>
    </submittedName>
</protein>
<keyword evidence="2" id="KW-1185">Reference proteome</keyword>
<sequence>MAIHAVFVAASRTACSMRSRKISVLAKKNVASHRGMTSPGMQRPLRIAGDVAIALHLIDATADATHATGTA</sequence>
<gene>
    <name evidence="1" type="ORF">PQR57_06210</name>
</gene>
<accession>A0ABW9AMM1</accession>
<evidence type="ECO:0000313" key="2">
    <source>
        <dbReference type="Proteomes" id="UP001629230"/>
    </source>
</evidence>
<dbReference type="Proteomes" id="UP001629230">
    <property type="component" value="Unassembled WGS sequence"/>
</dbReference>